<dbReference type="PANTHER" id="PTHR43875:SF15">
    <property type="entry name" value="TREHALOSE IMPORT ATP-BINDING PROTEIN SUGC"/>
    <property type="match status" value="1"/>
</dbReference>
<feature type="non-terminal residue" evidence="5">
    <location>
        <position position="1"/>
    </location>
</feature>
<dbReference type="GO" id="GO:0016887">
    <property type="term" value="F:ATP hydrolysis activity"/>
    <property type="evidence" value="ECO:0007669"/>
    <property type="project" value="InterPro"/>
</dbReference>
<keyword evidence="5" id="KW-0547">Nucleotide-binding</keyword>
<evidence type="ECO:0000256" key="1">
    <source>
        <dbReference type="ARBA" id="ARBA00022475"/>
    </source>
</evidence>
<proteinExistence type="predicted"/>
<feature type="domain" description="MalK-like OB fold" evidence="4">
    <location>
        <begin position="35"/>
        <end position="95"/>
    </location>
</feature>
<accession>A0A941IAG0</accession>
<dbReference type="InterPro" id="IPR008995">
    <property type="entry name" value="Mo/tungstate-bd_C_term_dom"/>
</dbReference>
<sequence length="101" mass="10965">GDKIAVMRDGVVQQFGSPQDIYDRPANMFVAGFIGSPSMNFIRGKVQQEQQQLHFVLEHQGRSTLLPIPATQAAAIQRLSPVNGEIVLGIRPEHVTDAASA</sequence>
<organism evidence="5 6">
    <name type="scientific">Undibacterium luofuense</name>
    <dbReference type="NCBI Taxonomy" id="2828733"/>
    <lineage>
        <taxon>Bacteria</taxon>
        <taxon>Pseudomonadati</taxon>
        <taxon>Pseudomonadota</taxon>
        <taxon>Betaproteobacteria</taxon>
        <taxon>Burkholderiales</taxon>
        <taxon>Oxalobacteraceae</taxon>
        <taxon>Undibacterium</taxon>
    </lineage>
</organism>
<evidence type="ECO:0000256" key="2">
    <source>
        <dbReference type="ARBA" id="ARBA00022967"/>
    </source>
</evidence>
<dbReference type="GO" id="GO:0005524">
    <property type="term" value="F:ATP binding"/>
    <property type="evidence" value="ECO:0007669"/>
    <property type="project" value="UniProtKB-KW"/>
</dbReference>
<evidence type="ECO:0000256" key="3">
    <source>
        <dbReference type="ARBA" id="ARBA00023136"/>
    </source>
</evidence>
<dbReference type="Proteomes" id="UP000680067">
    <property type="component" value="Unassembled WGS sequence"/>
</dbReference>
<evidence type="ECO:0000313" key="6">
    <source>
        <dbReference type="Proteomes" id="UP000680067"/>
    </source>
</evidence>
<name>A0A941IAG0_9BURK</name>
<dbReference type="GO" id="GO:0055052">
    <property type="term" value="C:ATP-binding cassette (ABC) transporter complex, substrate-binding subunit-containing"/>
    <property type="evidence" value="ECO:0007669"/>
    <property type="project" value="TreeGrafter"/>
</dbReference>
<evidence type="ECO:0000259" key="4">
    <source>
        <dbReference type="Pfam" id="PF17912"/>
    </source>
</evidence>
<dbReference type="InterPro" id="IPR040582">
    <property type="entry name" value="OB_MalK-like"/>
</dbReference>
<dbReference type="Gene3D" id="2.40.50.100">
    <property type="match status" value="1"/>
</dbReference>
<comment type="caution">
    <text evidence="5">The sequence shown here is derived from an EMBL/GenBank/DDBJ whole genome shotgun (WGS) entry which is preliminary data.</text>
</comment>
<evidence type="ECO:0000313" key="5">
    <source>
        <dbReference type="EMBL" id="MBR7784703.1"/>
    </source>
</evidence>
<dbReference type="EMBL" id="JAGSPN010000507">
    <property type="protein sequence ID" value="MBR7784703.1"/>
    <property type="molecule type" value="Genomic_DNA"/>
</dbReference>
<dbReference type="InterPro" id="IPR027417">
    <property type="entry name" value="P-loop_NTPase"/>
</dbReference>
<dbReference type="PANTHER" id="PTHR43875">
    <property type="entry name" value="MALTODEXTRIN IMPORT ATP-BINDING PROTEIN MSMX"/>
    <property type="match status" value="1"/>
</dbReference>
<dbReference type="AlphaFoldDB" id="A0A941IAG0"/>
<dbReference type="InterPro" id="IPR047641">
    <property type="entry name" value="ABC_transpr_MalK/UgpC-like"/>
</dbReference>
<dbReference type="SUPFAM" id="SSF50331">
    <property type="entry name" value="MOP-like"/>
    <property type="match status" value="1"/>
</dbReference>
<keyword evidence="1" id="KW-1003">Cell membrane</keyword>
<keyword evidence="6" id="KW-1185">Reference proteome</keyword>
<protein>
    <submittedName>
        <fullName evidence="5">ABC transporter ATP-binding protein</fullName>
    </submittedName>
</protein>
<keyword evidence="3" id="KW-0472">Membrane</keyword>
<keyword evidence="5" id="KW-0067">ATP-binding</keyword>
<dbReference type="Pfam" id="PF17912">
    <property type="entry name" value="OB_MalK"/>
    <property type="match status" value="1"/>
</dbReference>
<gene>
    <name evidence="5" type="ORF">KDM89_21450</name>
</gene>
<keyword evidence="2" id="KW-1278">Translocase</keyword>
<dbReference type="SUPFAM" id="SSF52540">
    <property type="entry name" value="P-loop containing nucleoside triphosphate hydrolases"/>
    <property type="match status" value="1"/>
</dbReference>
<reference evidence="5" key="1">
    <citation type="submission" date="2021-04" db="EMBL/GenBank/DDBJ databases">
        <title>novel species isolated from subtropical streams in China.</title>
        <authorList>
            <person name="Lu H."/>
        </authorList>
    </citation>
    <scope>NUCLEOTIDE SEQUENCE</scope>
    <source>
        <strain evidence="5">LFS511W</strain>
    </source>
</reference>
<feature type="non-terminal residue" evidence="5">
    <location>
        <position position="101"/>
    </location>
</feature>